<organism evidence="1 2">
    <name type="scientific">Mycena sanguinolenta</name>
    <dbReference type="NCBI Taxonomy" id="230812"/>
    <lineage>
        <taxon>Eukaryota</taxon>
        <taxon>Fungi</taxon>
        <taxon>Dikarya</taxon>
        <taxon>Basidiomycota</taxon>
        <taxon>Agaricomycotina</taxon>
        <taxon>Agaricomycetes</taxon>
        <taxon>Agaricomycetidae</taxon>
        <taxon>Agaricales</taxon>
        <taxon>Marasmiineae</taxon>
        <taxon>Mycenaceae</taxon>
        <taxon>Mycena</taxon>
    </lineage>
</organism>
<dbReference type="AlphaFoldDB" id="A0A8H6XMT1"/>
<name>A0A8H6XMT1_9AGAR</name>
<keyword evidence="2" id="KW-1185">Reference proteome</keyword>
<evidence type="ECO:0000313" key="1">
    <source>
        <dbReference type="EMBL" id="KAF7344613.1"/>
    </source>
</evidence>
<dbReference type="EMBL" id="JACAZH010000021">
    <property type="protein sequence ID" value="KAF7344613.1"/>
    <property type="molecule type" value="Genomic_DNA"/>
</dbReference>
<dbReference type="OrthoDB" id="2907484at2759"/>
<protein>
    <submittedName>
        <fullName evidence="1">Uncharacterized protein</fullName>
    </submittedName>
</protein>
<evidence type="ECO:0000313" key="2">
    <source>
        <dbReference type="Proteomes" id="UP000623467"/>
    </source>
</evidence>
<accession>A0A8H6XMT1</accession>
<dbReference type="Proteomes" id="UP000623467">
    <property type="component" value="Unassembled WGS sequence"/>
</dbReference>
<sequence length="250" mass="28036">MTSLLLDLPAELRLQIYDAVLDVQVDCQVIRRTSPPPSRPGRSKHFTHLLQLAAHRAGQFEATPTLSIPWLNFLLVCKTITAELGPHMAASKNMAYELEVDGLDRRYNSSENKSQVTWRKIPCPPSSVCTLRATLVFDLGTSFGGRGGSTPTLSELYQALRCFVRNGPQLGRRSELEKQVHLNTLIVRIRVRESDPDRKKQLQGVKVRAPYDIGVRKQRLRSGVEGYLSAVVQRCSILSGAVDRIVYQWA</sequence>
<reference evidence="1" key="1">
    <citation type="submission" date="2020-05" db="EMBL/GenBank/DDBJ databases">
        <title>Mycena genomes resolve the evolution of fungal bioluminescence.</title>
        <authorList>
            <person name="Tsai I.J."/>
        </authorList>
    </citation>
    <scope>NUCLEOTIDE SEQUENCE</scope>
    <source>
        <strain evidence="1">160909Yilan</strain>
    </source>
</reference>
<gene>
    <name evidence="1" type="ORF">MSAN_01943600</name>
</gene>
<proteinExistence type="predicted"/>
<comment type="caution">
    <text evidence="1">The sequence shown here is derived from an EMBL/GenBank/DDBJ whole genome shotgun (WGS) entry which is preliminary data.</text>
</comment>